<dbReference type="PANTHER" id="PTHR46191">
    <property type="match status" value="1"/>
</dbReference>
<dbReference type="SUPFAM" id="SSF56784">
    <property type="entry name" value="HAD-like"/>
    <property type="match status" value="1"/>
</dbReference>
<dbReference type="InterPro" id="IPR023214">
    <property type="entry name" value="HAD_sf"/>
</dbReference>
<dbReference type="InterPro" id="IPR051828">
    <property type="entry name" value="HAD-like_hydrolase_domain"/>
</dbReference>
<name>A0A372ME64_9SPIR</name>
<proteinExistence type="predicted"/>
<accession>A0A372ME64</accession>
<dbReference type="SFLD" id="SFLDG01129">
    <property type="entry name" value="C1.5:_HAD__Beta-PGM__Phosphata"/>
    <property type="match status" value="1"/>
</dbReference>
<dbReference type="InterPro" id="IPR006439">
    <property type="entry name" value="HAD-SF_hydro_IA"/>
</dbReference>
<dbReference type="GO" id="GO:0016787">
    <property type="term" value="F:hydrolase activity"/>
    <property type="evidence" value="ECO:0007669"/>
    <property type="project" value="UniProtKB-KW"/>
</dbReference>
<organism evidence="1 2">
    <name type="scientific">Sphaerochaeta halotolerans</name>
    <dbReference type="NCBI Taxonomy" id="2293840"/>
    <lineage>
        <taxon>Bacteria</taxon>
        <taxon>Pseudomonadati</taxon>
        <taxon>Spirochaetota</taxon>
        <taxon>Spirochaetia</taxon>
        <taxon>Spirochaetales</taxon>
        <taxon>Sphaerochaetaceae</taxon>
        <taxon>Sphaerochaeta</taxon>
    </lineage>
</organism>
<dbReference type="InterPro" id="IPR023198">
    <property type="entry name" value="PGP-like_dom2"/>
</dbReference>
<comment type="caution">
    <text evidence="1">The sequence shown here is derived from an EMBL/GenBank/DDBJ whole genome shotgun (WGS) entry which is preliminary data.</text>
</comment>
<dbReference type="NCBIfam" id="TIGR01549">
    <property type="entry name" value="HAD-SF-IA-v1"/>
    <property type="match status" value="1"/>
</dbReference>
<protein>
    <submittedName>
        <fullName evidence="1">HAD family hydrolase</fullName>
    </submittedName>
</protein>
<dbReference type="Gene3D" id="3.40.50.1000">
    <property type="entry name" value="HAD superfamily/HAD-like"/>
    <property type="match status" value="1"/>
</dbReference>
<keyword evidence="2" id="KW-1185">Reference proteome</keyword>
<evidence type="ECO:0000313" key="1">
    <source>
        <dbReference type="EMBL" id="RFU93743.1"/>
    </source>
</evidence>
<keyword evidence="1" id="KW-0378">Hydrolase</keyword>
<sequence>MLFLIKHVFFDLGLTLVKNNLPESFHSCIERAGYTFSLEDVKLAYHLANKEYMKNHPGTLGNKSEDTLTGYLSTIANFLQGVSLGQPFFKKHLADFRSISWVPYPWTFPTLQVLHDQGIDIGLISNWDLGCRTVLAETRLDIFLDPIIISSEVQIEKPDKRIFEHAIKCKEWKSEECLYVGDNYYDDVLGATQVGMHSCLLNFFGAAGIEELNHPYILSSIQTVPSLIGQGIFDQDHIV</sequence>
<dbReference type="Gene3D" id="1.10.150.240">
    <property type="entry name" value="Putative phosphatase, domain 2"/>
    <property type="match status" value="1"/>
</dbReference>
<dbReference type="PANTHER" id="PTHR46191:SF2">
    <property type="entry name" value="HALOACID DEHALOGENASE-LIKE HYDROLASE DOMAIN-CONTAINING PROTEIN 3"/>
    <property type="match status" value="1"/>
</dbReference>
<dbReference type="EMBL" id="QUWK01000021">
    <property type="protein sequence ID" value="RFU93743.1"/>
    <property type="molecule type" value="Genomic_DNA"/>
</dbReference>
<reference evidence="1 2" key="2">
    <citation type="submission" date="2018-09" db="EMBL/GenBank/DDBJ databases">
        <title>Genome of Sphaerochaeta halotolerans strain 4-11.</title>
        <authorList>
            <person name="Nazina T.N."/>
            <person name="Sokolova D.S."/>
        </authorList>
    </citation>
    <scope>NUCLEOTIDE SEQUENCE [LARGE SCALE GENOMIC DNA]</scope>
    <source>
        <strain evidence="1 2">4-11</strain>
    </source>
</reference>
<reference evidence="2" key="1">
    <citation type="submission" date="2018-08" db="EMBL/GenBank/DDBJ databases">
        <authorList>
            <person name="Grouzdev D.S."/>
            <person name="Krutkina M.S."/>
        </authorList>
    </citation>
    <scope>NUCLEOTIDE SEQUENCE [LARGE SCALE GENOMIC DNA]</scope>
    <source>
        <strain evidence="2">4-11</strain>
    </source>
</reference>
<dbReference type="InterPro" id="IPR036412">
    <property type="entry name" value="HAD-like_sf"/>
</dbReference>
<dbReference type="SFLD" id="SFLDS00003">
    <property type="entry name" value="Haloacid_Dehalogenase"/>
    <property type="match status" value="1"/>
</dbReference>
<evidence type="ECO:0000313" key="2">
    <source>
        <dbReference type="Proteomes" id="UP000264002"/>
    </source>
</evidence>
<dbReference type="Proteomes" id="UP000264002">
    <property type="component" value="Unassembled WGS sequence"/>
</dbReference>
<gene>
    <name evidence="1" type="ORF">DYP60_13315</name>
</gene>
<dbReference type="AlphaFoldDB" id="A0A372ME64"/>
<dbReference type="Pfam" id="PF00702">
    <property type="entry name" value="Hydrolase"/>
    <property type="match status" value="1"/>
</dbReference>